<dbReference type="InterPro" id="IPR013324">
    <property type="entry name" value="RNA_pol_sigma_r3/r4-like"/>
</dbReference>
<dbReference type="GO" id="GO:0006352">
    <property type="term" value="P:DNA-templated transcription initiation"/>
    <property type="evidence" value="ECO:0007669"/>
    <property type="project" value="InterPro"/>
</dbReference>
<dbReference type="Pfam" id="PF04545">
    <property type="entry name" value="Sigma70_r4"/>
    <property type="match status" value="1"/>
</dbReference>
<feature type="domain" description="RNA polymerase sigma-70 region 4" evidence="1">
    <location>
        <begin position="49"/>
        <end position="98"/>
    </location>
</feature>
<dbReference type="Gene3D" id="1.10.10.10">
    <property type="entry name" value="Winged helix-like DNA-binding domain superfamily/Winged helix DNA-binding domain"/>
    <property type="match status" value="1"/>
</dbReference>
<gene>
    <name evidence="2" type="ORF">I9080_003144</name>
</gene>
<protein>
    <submittedName>
        <fullName evidence="2">Sigma-70 family RNA polymerase sigma factor</fullName>
    </submittedName>
</protein>
<proteinExistence type="predicted"/>
<dbReference type="SUPFAM" id="SSF88659">
    <property type="entry name" value="Sigma3 and sigma4 domains of RNA polymerase sigma factors"/>
    <property type="match status" value="1"/>
</dbReference>
<evidence type="ECO:0000313" key="2">
    <source>
        <dbReference type="EMBL" id="HAT4309291.1"/>
    </source>
</evidence>
<organism evidence="2">
    <name type="scientific">Clostridium perfringens</name>
    <dbReference type="NCBI Taxonomy" id="1502"/>
    <lineage>
        <taxon>Bacteria</taxon>
        <taxon>Bacillati</taxon>
        <taxon>Bacillota</taxon>
        <taxon>Clostridia</taxon>
        <taxon>Eubacteriales</taxon>
        <taxon>Clostridiaceae</taxon>
        <taxon>Clostridium</taxon>
    </lineage>
</organism>
<dbReference type="AlphaFoldDB" id="A0A8H9R0Y8"/>
<accession>A0A8H9R0Y8</accession>
<dbReference type="RefSeq" id="WP_110003601.1">
    <property type="nucleotide sequence ID" value="NZ_JBCAMW010000001.1"/>
</dbReference>
<comment type="caution">
    <text evidence="2">The sequence shown here is derived from an EMBL/GenBank/DDBJ whole genome shotgun (WGS) entry which is preliminary data.</text>
</comment>
<dbReference type="Proteomes" id="UP000859547">
    <property type="component" value="Unassembled WGS sequence"/>
</dbReference>
<dbReference type="EMBL" id="DACTCB010000028">
    <property type="protein sequence ID" value="HAT4309291.1"/>
    <property type="molecule type" value="Genomic_DNA"/>
</dbReference>
<reference evidence="2" key="2">
    <citation type="submission" date="2020-07" db="EMBL/GenBank/DDBJ databases">
        <authorList>
            <consortium name="NCBI Pathogen Detection Project"/>
        </authorList>
    </citation>
    <scope>NUCLEOTIDE SEQUENCE</scope>
    <source>
        <strain evidence="2">C8</strain>
    </source>
</reference>
<evidence type="ECO:0000259" key="1">
    <source>
        <dbReference type="Pfam" id="PF04545"/>
    </source>
</evidence>
<dbReference type="InterPro" id="IPR007630">
    <property type="entry name" value="RNA_pol_sigma70_r4"/>
</dbReference>
<sequence length="113" mass="13068">MMNINNKKELENLLSDYKILHKKVKDFEILGNEEEANKYKILIARIDNAIDSLSEKEKAIIELRYIEGMGRQSWKLIAESLYISNTRCHVIKNRALESIIKLLGGYKNGTKTV</sequence>
<name>A0A8H9R0Y8_CLOPF</name>
<dbReference type="GO" id="GO:0003700">
    <property type="term" value="F:DNA-binding transcription factor activity"/>
    <property type="evidence" value="ECO:0007669"/>
    <property type="project" value="InterPro"/>
</dbReference>
<dbReference type="InterPro" id="IPR036388">
    <property type="entry name" value="WH-like_DNA-bd_sf"/>
</dbReference>
<reference evidence="2" key="1">
    <citation type="journal article" date="2018" name="Genome Biol.">
        <title>SKESA: strategic k-mer extension for scrupulous assemblies.</title>
        <authorList>
            <person name="Souvorov A."/>
            <person name="Agarwala R."/>
            <person name="Lipman D.J."/>
        </authorList>
    </citation>
    <scope>NUCLEOTIDE SEQUENCE</scope>
    <source>
        <strain evidence="2">C8</strain>
    </source>
</reference>